<dbReference type="Proteomes" id="UP000185911">
    <property type="component" value="Unassembled WGS sequence"/>
</dbReference>
<evidence type="ECO:0000313" key="3">
    <source>
        <dbReference type="Proteomes" id="UP000185911"/>
    </source>
</evidence>
<dbReference type="PANTHER" id="PTHR12126:SF11">
    <property type="entry name" value="NADH DEHYDROGENASE [UBIQUINONE] 1 ALPHA SUBCOMPLEX SUBUNIT 9, MITOCHONDRIAL"/>
    <property type="match status" value="1"/>
</dbReference>
<gene>
    <name evidence="2" type="ORF">BLL52_3736</name>
</gene>
<dbReference type="STRING" id="81479.RA876_12530"/>
<reference evidence="2 3" key="1">
    <citation type="submission" date="2017-01" db="EMBL/GenBank/DDBJ databases">
        <title>Genome sequence of Rhodoferax antarcticus ANT.BR, a psychrophilic purple nonsulfur bacterium from an Antarctic microbial mat.</title>
        <authorList>
            <person name="Baker J."/>
            <person name="Riester C."/>
            <person name="Skinner B."/>
            <person name="Newell A."/>
            <person name="Swingley W."/>
            <person name="Madigan M."/>
            <person name="Jung D."/>
            <person name="Asao M."/>
            <person name="Chen M."/>
            <person name="Loughlin P."/>
            <person name="Pan H."/>
            <person name="Lin S."/>
            <person name="Li N."/>
            <person name="Shaw J."/>
            <person name="Prado M."/>
            <person name="Sherman C."/>
            <person name="Li X."/>
            <person name="Tang J."/>
            <person name="Blankenship R."/>
            <person name="Zhao T."/>
            <person name="Touchman J."/>
            <person name="Sattley M."/>
        </authorList>
    </citation>
    <scope>NUCLEOTIDE SEQUENCE [LARGE SCALE GENOMIC DNA]</scope>
    <source>
        <strain evidence="2 3">ANT.BR</strain>
    </source>
</reference>
<name>A0A1Q8YAC1_9BURK</name>
<feature type="domain" description="NAD-dependent epimerase/dehydratase" evidence="1">
    <location>
        <begin position="4"/>
        <end position="221"/>
    </location>
</feature>
<dbReference type="RefSeq" id="WP_075587837.1">
    <property type="nucleotide sequence ID" value="NZ_MSYM01000018.1"/>
</dbReference>
<dbReference type="GO" id="GO:0044877">
    <property type="term" value="F:protein-containing complex binding"/>
    <property type="evidence" value="ECO:0007669"/>
    <property type="project" value="TreeGrafter"/>
</dbReference>
<dbReference type="InterPro" id="IPR051207">
    <property type="entry name" value="ComplexI_NDUFA9_subunit"/>
</dbReference>
<comment type="caution">
    <text evidence="2">The sequence shown here is derived from an EMBL/GenBank/DDBJ whole genome shotgun (WGS) entry which is preliminary data.</text>
</comment>
<dbReference type="InterPro" id="IPR036291">
    <property type="entry name" value="NAD(P)-bd_dom_sf"/>
</dbReference>
<sequence length="332" mass="35137">MKKIIVLGGTGFVGAHVCEKLVSDGWDVTVPSRRRANANDIMHLPNLTVLELDVHDEAALTRAVAGRDALVNLVAILHGTQESFDRTHVELPRKIARACLAGGVQQMVHISALGADAVQPDKLPSMYLRSKSEGEAVLTQAASAGAAAGREGFDLSILRPSVIFGAKDKFINVFAKLQRIFPVMPLAGATARFQPVWVQDVAQAVVNCLAGASKAASPRIIEAVGPEVFTLKELVQLSAKLAGIGGGFGRPVFALPEWAGRLQAKVMSLAPGEPVMSDDNLDSMKLDNVSTGQQPGLASLGITASSLQPIAQEYLNGRNIRSGLMGVRSRSH</sequence>
<keyword evidence="3" id="KW-1185">Reference proteome</keyword>
<organism evidence="2 3">
    <name type="scientific">Rhodoferax antarcticus ANT.BR</name>
    <dbReference type="NCBI Taxonomy" id="1111071"/>
    <lineage>
        <taxon>Bacteria</taxon>
        <taxon>Pseudomonadati</taxon>
        <taxon>Pseudomonadota</taxon>
        <taxon>Betaproteobacteria</taxon>
        <taxon>Burkholderiales</taxon>
        <taxon>Comamonadaceae</taxon>
        <taxon>Rhodoferax</taxon>
    </lineage>
</organism>
<evidence type="ECO:0000259" key="1">
    <source>
        <dbReference type="Pfam" id="PF01370"/>
    </source>
</evidence>
<proteinExistence type="predicted"/>
<protein>
    <submittedName>
        <fullName evidence="2">NAD-dependent epimerase/dehydratase family protein</fullName>
    </submittedName>
</protein>
<dbReference type="EMBL" id="MSYM01000018">
    <property type="protein sequence ID" value="OLP04917.1"/>
    <property type="molecule type" value="Genomic_DNA"/>
</dbReference>
<dbReference type="AlphaFoldDB" id="A0A1Q8YAC1"/>
<dbReference type="InterPro" id="IPR001509">
    <property type="entry name" value="Epimerase_deHydtase"/>
</dbReference>
<accession>A0A1Q8YAC1</accession>
<dbReference type="Pfam" id="PF01370">
    <property type="entry name" value="Epimerase"/>
    <property type="match status" value="1"/>
</dbReference>
<dbReference type="CDD" id="cd05271">
    <property type="entry name" value="NDUFA9_like_SDR_a"/>
    <property type="match status" value="1"/>
</dbReference>
<dbReference type="PANTHER" id="PTHR12126">
    <property type="entry name" value="NADH-UBIQUINONE OXIDOREDUCTASE 39 KDA SUBUNIT-RELATED"/>
    <property type="match status" value="1"/>
</dbReference>
<dbReference type="SUPFAM" id="SSF51735">
    <property type="entry name" value="NAD(P)-binding Rossmann-fold domains"/>
    <property type="match status" value="1"/>
</dbReference>
<dbReference type="Gene3D" id="3.40.50.720">
    <property type="entry name" value="NAD(P)-binding Rossmann-like Domain"/>
    <property type="match status" value="1"/>
</dbReference>
<evidence type="ECO:0000313" key="2">
    <source>
        <dbReference type="EMBL" id="OLP04917.1"/>
    </source>
</evidence>